<dbReference type="EMBL" id="JAACJK010000057">
    <property type="protein sequence ID" value="KAF5337263.1"/>
    <property type="molecule type" value="Genomic_DNA"/>
</dbReference>
<accession>A0A8H5C981</accession>
<dbReference type="Proteomes" id="UP000541558">
    <property type="component" value="Unassembled WGS sequence"/>
</dbReference>
<dbReference type="InterPro" id="IPR000073">
    <property type="entry name" value="AB_hydrolase_1"/>
</dbReference>
<sequence length="296" mass="32170">MVLSETLNSTLALTERYISSSDGGQIFAQAIGNPSLPTLVFIHGLLFSSIVWAQILADTSLLQNFYLIAYDMRGHARSVKPDRLEGYSSRLYADDFNAVTSAFDVKSPILVGWSMGGSVATDVTAYYGADALAGIIFVAGLPWLAANPQVSTPWVLGQAPGLSSVDNSTLAISSRVAFTDNLFRNPGGIPVEVLWSWLGSTNLVEPTKVGFLFGREQNTTNLFKAGASGVPLLLVNGGADKYIMGEQVQEVVKDKFKDLTVHTVKNGSHAFFYEDREEFIGQVRKFAERVFGKGRR</sequence>
<feature type="domain" description="AB hydrolase-1" evidence="1">
    <location>
        <begin position="37"/>
        <end position="274"/>
    </location>
</feature>
<protein>
    <recommendedName>
        <fullName evidence="1">AB hydrolase-1 domain-containing protein</fullName>
    </recommendedName>
</protein>
<evidence type="ECO:0000313" key="2">
    <source>
        <dbReference type="EMBL" id="KAF5337263.1"/>
    </source>
</evidence>
<organism evidence="2 3">
    <name type="scientific">Ephemerocybe angulata</name>
    <dbReference type="NCBI Taxonomy" id="980116"/>
    <lineage>
        <taxon>Eukaryota</taxon>
        <taxon>Fungi</taxon>
        <taxon>Dikarya</taxon>
        <taxon>Basidiomycota</taxon>
        <taxon>Agaricomycotina</taxon>
        <taxon>Agaricomycetes</taxon>
        <taxon>Agaricomycetidae</taxon>
        <taxon>Agaricales</taxon>
        <taxon>Agaricineae</taxon>
        <taxon>Psathyrellaceae</taxon>
        <taxon>Ephemerocybe</taxon>
    </lineage>
</organism>
<dbReference type="Pfam" id="PF00561">
    <property type="entry name" value="Abhydrolase_1"/>
    <property type="match status" value="1"/>
</dbReference>
<dbReference type="GO" id="GO:0016020">
    <property type="term" value="C:membrane"/>
    <property type="evidence" value="ECO:0007669"/>
    <property type="project" value="TreeGrafter"/>
</dbReference>
<dbReference type="OrthoDB" id="408373at2759"/>
<dbReference type="InterPro" id="IPR050266">
    <property type="entry name" value="AB_hydrolase_sf"/>
</dbReference>
<keyword evidence="3" id="KW-1185">Reference proteome</keyword>
<dbReference type="InterPro" id="IPR029058">
    <property type="entry name" value="AB_hydrolase_fold"/>
</dbReference>
<dbReference type="Gene3D" id="3.40.50.1820">
    <property type="entry name" value="alpha/beta hydrolase"/>
    <property type="match status" value="1"/>
</dbReference>
<proteinExistence type="predicted"/>
<name>A0A8H5C981_9AGAR</name>
<dbReference type="AlphaFoldDB" id="A0A8H5C981"/>
<dbReference type="PANTHER" id="PTHR43798:SF33">
    <property type="entry name" value="HYDROLASE, PUTATIVE (AFU_ORTHOLOGUE AFUA_2G14860)-RELATED"/>
    <property type="match status" value="1"/>
</dbReference>
<evidence type="ECO:0000313" key="3">
    <source>
        <dbReference type="Proteomes" id="UP000541558"/>
    </source>
</evidence>
<evidence type="ECO:0000259" key="1">
    <source>
        <dbReference type="Pfam" id="PF00561"/>
    </source>
</evidence>
<gene>
    <name evidence="2" type="ORF">D9611_002992</name>
</gene>
<dbReference type="SUPFAM" id="SSF53474">
    <property type="entry name" value="alpha/beta-Hydrolases"/>
    <property type="match status" value="1"/>
</dbReference>
<reference evidence="2 3" key="1">
    <citation type="journal article" date="2020" name="ISME J.">
        <title>Uncovering the hidden diversity of litter-decomposition mechanisms in mushroom-forming fungi.</title>
        <authorList>
            <person name="Floudas D."/>
            <person name="Bentzer J."/>
            <person name="Ahren D."/>
            <person name="Johansson T."/>
            <person name="Persson P."/>
            <person name="Tunlid A."/>
        </authorList>
    </citation>
    <scope>NUCLEOTIDE SEQUENCE [LARGE SCALE GENOMIC DNA]</scope>
    <source>
        <strain evidence="2 3">CBS 175.51</strain>
    </source>
</reference>
<comment type="caution">
    <text evidence="2">The sequence shown here is derived from an EMBL/GenBank/DDBJ whole genome shotgun (WGS) entry which is preliminary data.</text>
</comment>
<dbReference type="PANTHER" id="PTHR43798">
    <property type="entry name" value="MONOACYLGLYCEROL LIPASE"/>
    <property type="match status" value="1"/>
</dbReference>